<evidence type="ECO:0000313" key="2">
    <source>
        <dbReference type="EMBL" id="GER57619.1"/>
    </source>
</evidence>
<dbReference type="AlphaFoldDB" id="A0A5A7RKE7"/>
<organism evidence="2 3">
    <name type="scientific">Striga asiatica</name>
    <name type="common">Asiatic witchweed</name>
    <name type="synonym">Buchnera asiatica</name>
    <dbReference type="NCBI Taxonomy" id="4170"/>
    <lineage>
        <taxon>Eukaryota</taxon>
        <taxon>Viridiplantae</taxon>
        <taxon>Streptophyta</taxon>
        <taxon>Embryophyta</taxon>
        <taxon>Tracheophyta</taxon>
        <taxon>Spermatophyta</taxon>
        <taxon>Magnoliopsida</taxon>
        <taxon>eudicotyledons</taxon>
        <taxon>Gunneridae</taxon>
        <taxon>Pentapetalae</taxon>
        <taxon>asterids</taxon>
        <taxon>lamiids</taxon>
        <taxon>Lamiales</taxon>
        <taxon>Orobanchaceae</taxon>
        <taxon>Buchnereae</taxon>
        <taxon>Striga</taxon>
    </lineage>
</organism>
<proteinExistence type="predicted"/>
<name>A0A5A7RKE7_STRAF</name>
<feature type="region of interest" description="Disordered" evidence="1">
    <location>
        <begin position="141"/>
        <end position="202"/>
    </location>
</feature>
<sequence length="202" mass="21802">MRKTERKGKISVSGDKVCDPVEELPSLLCGCGVVIHRNLVQNSISVSHNRSCRATQYRYGGRFSPSNGGASFPIGHVMGWSLVAPTGSARSKNLSTMSSVRNGVSGCSTSDLLRRDRQNPGWIGIAPAILRGPRSSRPARAATWWTMFPPELSPTRKTRRRSAARSGGGRGESPAATDRSQRRAARPSSQAAGRRCSGARRR</sequence>
<reference evidence="3" key="1">
    <citation type="journal article" date="2019" name="Curr. Biol.">
        <title>Genome Sequence of Striga asiatica Provides Insight into the Evolution of Plant Parasitism.</title>
        <authorList>
            <person name="Yoshida S."/>
            <person name="Kim S."/>
            <person name="Wafula E.K."/>
            <person name="Tanskanen J."/>
            <person name="Kim Y.M."/>
            <person name="Honaas L."/>
            <person name="Yang Z."/>
            <person name="Spallek T."/>
            <person name="Conn C.E."/>
            <person name="Ichihashi Y."/>
            <person name="Cheong K."/>
            <person name="Cui S."/>
            <person name="Der J.P."/>
            <person name="Gundlach H."/>
            <person name="Jiao Y."/>
            <person name="Hori C."/>
            <person name="Ishida J.K."/>
            <person name="Kasahara H."/>
            <person name="Kiba T."/>
            <person name="Kim M.S."/>
            <person name="Koo N."/>
            <person name="Laohavisit A."/>
            <person name="Lee Y.H."/>
            <person name="Lumba S."/>
            <person name="McCourt P."/>
            <person name="Mortimer J.C."/>
            <person name="Mutuku J.M."/>
            <person name="Nomura T."/>
            <person name="Sasaki-Sekimoto Y."/>
            <person name="Seto Y."/>
            <person name="Wang Y."/>
            <person name="Wakatake T."/>
            <person name="Sakakibara H."/>
            <person name="Demura T."/>
            <person name="Yamaguchi S."/>
            <person name="Yoneyama K."/>
            <person name="Manabe R.I."/>
            <person name="Nelson D.C."/>
            <person name="Schulman A.H."/>
            <person name="Timko M.P."/>
            <person name="dePamphilis C.W."/>
            <person name="Choi D."/>
            <person name="Shirasu K."/>
        </authorList>
    </citation>
    <scope>NUCLEOTIDE SEQUENCE [LARGE SCALE GENOMIC DNA]</scope>
    <source>
        <strain evidence="3">cv. UVA1</strain>
    </source>
</reference>
<feature type="compositionally biased region" description="Low complexity" evidence="1">
    <location>
        <begin position="186"/>
        <end position="196"/>
    </location>
</feature>
<evidence type="ECO:0000313" key="3">
    <source>
        <dbReference type="Proteomes" id="UP000325081"/>
    </source>
</evidence>
<gene>
    <name evidence="2" type="ORF">STAS_35433</name>
</gene>
<comment type="caution">
    <text evidence="2">The sequence shown here is derived from an EMBL/GenBank/DDBJ whole genome shotgun (WGS) entry which is preliminary data.</text>
</comment>
<accession>A0A5A7RKE7</accession>
<protein>
    <submittedName>
        <fullName evidence="2">Auxin efflux carrier family protein</fullName>
    </submittedName>
</protein>
<dbReference type="EMBL" id="BKCP01013403">
    <property type="protein sequence ID" value="GER57619.1"/>
    <property type="molecule type" value="Genomic_DNA"/>
</dbReference>
<keyword evidence="3" id="KW-1185">Reference proteome</keyword>
<evidence type="ECO:0000256" key="1">
    <source>
        <dbReference type="SAM" id="MobiDB-lite"/>
    </source>
</evidence>
<dbReference type="Proteomes" id="UP000325081">
    <property type="component" value="Unassembled WGS sequence"/>
</dbReference>